<feature type="non-terminal residue" evidence="3">
    <location>
        <position position="90"/>
    </location>
</feature>
<evidence type="ECO:0000313" key="3">
    <source>
        <dbReference type="EMBL" id="KIY97286.1"/>
    </source>
</evidence>
<dbReference type="KEGG" id="mng:MNEG_10678"/>
<protein>
    <submittedName>
        <fullName evidence="3">Uncharacterized protein</fullName>
    </submittedName>
</protein>
<sequence length="90" mass="9164">MGTPALARRIAIGVLIGSSAGSLLAIHQDRQQRLALVGASNFSSGGASSGVATSPADSDMLRQQPRPPGPPGQQPPGSRPRAINLRDLGE</sequence>
<feature type="transmembrane region" description="Helical" evidence="2">
    <location>
        <begin position="6"/>
        <end position="26"/>
    </location>
</feature>
<keyword evidence="2" id="KW-1133">Transmembrane helix</keyword>
<gene>
    <name evidence="3" type="ORF">MNEG_10678</name>
</gene>
<keyword evidence="2" id="KW-0472">Membrane</keyword>
<feature type="region of interest" description="Disordered" evidence="1">
    <location>
        <begin position="40"/>
        <end position="90"/>
    </location>
</feature>
<dbReference type="RefSeq" id="XP_013896306.1">
    <property type="nucleotide sequence ID" value="XM_014040852.1"/>
</dbReference>
<evidence type="ECO:0000256" key="2">
    <source>
        <dbReference type="SAM" id="Phobius"/>
    </source>
</evidence>
<feature type="compositionally biased region" description="Pro residues" evidence="1">
    <location>
        <begin position="65"/>
        <end position="78"/>
    </location>
</feature>
<name>A0A0D2M855_9CHLO</name>
<accession>A0A0D2M855</accession>
<proteinExistence type="predicted"/>
<evidence type="ECO:0000256" key="1">
    <source>
        <dbReference type="SAM" id="MobiDB-lite"/>
    </source>
</evidence>
<dbReference type="EMBL" id="KK102634">
    <property type="protein sequence ID" value="KIY97286.1"/>
    <property type="molecule type" value="Genomic_DNA"/>
</dbReference>
<dbReference type="Proteomes" id="UP000054498">
    <property type="component" value="Unassembled WGS sequence"/>
</dbReference>
<reference evidence="3 4" key="1">
    <citation type="journal article" date="2013" name="BMC Genomics">
        <title>Reconstruction of the lipid metabolism for the microalga Monoraphidium neglectum from its genome sequence reveals characteristics suitable for biofuel production.</title>
        <authorList>
            <person name="Bogen C."/>
            <person name="Al-Dilaimi A."/>
            <person name="Albersmeier A."/>
            <person name="Wichmann J."/>
            <person name="Grundmann M."/>
            <person name="Rupp O."/>
            <person name="Lauersen K.J."/>
            <person name="Blifernez-Klassen O."/>
            <person name="Kalinowski J."/>
            <person name="Goesmann A."/>
            <person name="Mussgnug J.H."/>
            <person name="Kruse O."/>
        </authorList>
    </citation>
    <scope>NUCLEOTIDE SEQUENCE [LARGE SCALE GENOMIC DNA]</scope>
    <source>
        <strain evidence="3 4">SAG 48.87</strain>
    </source>
</reference>
<organism evidence="3 4">
    <name type="scientific">Monoraphidium neglectum</name>
    <dbReference type="NCBI Taxonomy" id="145388"/>
    <lineage>
        <taxon>Eukaryota</taxon>
        <taxon>Viridiplantae</taxon>
        <taxon>Chlorophyta</taxon>
        <taxon>core chlorophytes</taxon>
        <taxon>Chlorophyceae</taxon>
        <taxon>CS clade</taxon>
        <taxon>Sphaeropleales</taxon>
        <taxon>Selenastraceae</taxon>
        <taxon>Monoraphidium</taxon>
    </lineage>
</organism>
<evidence type="ECO:0000313" key="4">
    <source>
        <dbReference type="Proteomes" id="UP000054498"/>
    </source>
</evidence>
<dbReference type="GeneID" id="25727864"/>
<keyword evidence="4" id="KW-1185">Reference proteome</keyword>
<keyword evidence="2" id="KW-0812">Transmembrane</keyword>
<feature type="compositionally biased region" description="Low complexity" evidence="1">
    <location>
        <begin position="40"/>
        <end position="56"/>
    </location>
</feature>
<dbReference type="AlphaFoldDB" id="A0A0D2M855"/>